<dbReference type="PROSITE" id="PS50048">
    <property type="entry name" value="ZN2_CY6_FUNGAL_2"/>
    <property type="match status" value="1"/>
</dbReference>
<dbReference type="SMART" id="SM00066">
    <property type="entry name" value="GAL4"/>
    <property type="match status" value="1"/>
</dbReference>
<keyword evidence="4" id="KW-0238">DNA-binding</keyword>
<sequence length="473" mass="54854">MIFLPAPNPPKNLKRKPHSLKAGPESFDASKHHFYWRPRLTNLRRAYAKHHQLEKNMRQAHCKVKTGCLTCKIRRVKCDEKKPACHRCTSTGRKCDGYALMQKINPRDLAHGRMLLPRVSTIDPQALLPVEERRALGYFHSVISPRLSSARDGYFWTHLVMQLSESEAVVKHTILSISSLFESSEGKSVAPNTERFALQHYTKAIQRLKTIHSEPLVLLVCILFICVEYLLANNKIALQHCQHGLAIMEKCSNPWARRYLMPVFRRMTAVPMLFGPEDIESESMPALTYMIPTKFYCMEDAQYMMDDIFNRVVRLCHMRHRGVVFDMTEEYNTVGAHLQTWQTLFEKLEVDTTSLLYQAQERSLFMRLKLSYLELSADFRYEEHMGTFRQVLQLASWQSERSSKQSSFELAYTPMLFFTIMKCPDLSIRLPALRLMKKLGSPTEGICENLQMLTTSREIIQQEHGVEIVDIES</sequence>
<evidence type="ECO:0000256" key="6">
    <source>
        <dbReference type="ARBA" id="ARBA00023242"/>
    </source>
</evidence>
<keyword evidence="10" id="KW-1185">Reference proteome</keyword>
<evidence type="ECO:0000256" key="2">
    <source>
        <dbReference type="ARBA" id="ARBA00022833"/>
    </source>
</evidence>
<evidence type="ECO:0000256" key="4">
    <source>
        <dbReference type="ARBA" id="ARBA00023125"/>
    </source>
</evidence>
<evidence type="ECO:0000256" key="1">
    <source>
        <dbReference type="ARBA" id="ARBA00022723"/>
    </source>
</evidence>
<comment type="caution">
    <text evidence="9">The sequence shown here is derived from an EMBL/GenBank/DDBJ whole genome shotgun (WGS) entry which is preliminary data.</text>
</comment>
<dbReference type="GO" id="GO:0008270">
    <property type="term" value="F:zinc ion binding"/>
    <property type="evidence" value="ECO:0007669"/>
    <property type="project" value="InterPro"/>
</dbReference>
<dbReference type="RefSeq" id="XP_041677320.1">
    <property type="nucleotide sequence ID" value="XM_041824989.1"/>
</dbReference>
<protein>
    <recommendedName>
        <fullName evidence="8">Zn(2)-C6 fungal-type domain-containing protein</fullName>
    </recommendedName>
</protein>
<evidence type="ECO:0000256" key="5">
    <source>
        <dbReference type="ARBA" id="ARBA00023163"/>
    </source>
</evidence>
<evidence type="ECO:0000259" key="8">
    <source>
        <dbReference type="PROSITE" id="PS50048"/>
    </source>
</evidence>
<evidence type="ECO:0000313" key="9">
    <source>
        <dbReference type="EMBL" id="CVK85049.1"/>
    </source>
</evidence>
<dbReference type="VEuPathDB" id="FungiDB:FMAN_01971"/>
<keyword evidence="6" id="KW-0539">Nucleus</keyword>
<keyword evidence="1" id="KW-0479">Metal-binding</keyword>
<proteinExistence type="predicted"/>
<dbReference type="InterPro" id="IPR052360">
    <property type="entry name" value="Transcr_Regulatory_Proteins"/>
</dbReference>
<organism evidence="9 10">
    <name type="scientific">Fusarium mangiferae</name>
    <name type="common">Mango malformation disease fungus</name>
    <dbReference type="NCBI Taxonomy" id="192010"/>
    <lineage>
        <taxon>Eukaryota</taxon>
        <taxon>Fungi</taxon>
        <taxon>Dikarya</taxon>
        <taxon>Ascomycota</taxon>
        <taxon>Pezizomycotina</taxon>
        <taxon>Sordariomycetes</taxon>
        <taxon>Hypocreomycetidae</taxon>
        <taxon>Hypocreales</taxon>
        <taxon>Nectriaceae</taxon>
        <taxon>Fusarium</taxon>
        <taxon>Fusarium fujikuroi species complex</taxon>
    </lineage>
</organism>
<evidence type="ECO:0000256" key="3">
    <source>
        <dbReference type="ARBA" id="ARBA00023015"/>
    </source>
</evidence>
<feature type="domain" description="Zn(2)-C6 fungal-type" evidence="8">
    <location>
        <begin position="67"/>
        <end position="95"/>
    </location>
</feature>
<dbReference type="Gene3D" id="4.10.240.10">
    <property type="entry name" value="Zn(2)-C6 fungal-type DNA-binding domain"/>
    <property type="match status" value="1"/>
</dbReference>
<dbReference type="PANTHER" id="PTHR36206">
    <property type="entry name" value="ASPERCRYPTIN BIOSYNTHESIS CLUSTER-SPECIFIC TRANSCRIPTION REGULATOR ATNN-RELATED"/>
    <property type="match status" value="1"/>
</dbReference>
<dbReference type="GO" id="GO:0003677">
    <property type="term" value="F:DNA binding"/>
    <property type="evidence" value="ECO:0007669"/>
    <property type="project" value="UniProtKB-KW"/>
</dbReference>
<feature type="region of interest" description="Disordered" evidence="7">
    <location>
        <begin position="1"/>
        <end position="25"/>
    </location>
</feature>
<dbReference type="GeneID" id="65081243"/>
<dbReference type="GO" id="GO:0000981">
    <property type="term" value="F:DNA-binding transcription factor activity, RNA polymerase II-specific"/>
    <property type="evidence" value="ECO:0007669"/>
    <property type="project" value="InterPro"/>
</dbReference>
<keyword evidence="5" id="KW-0804">Transcription</keyword>
<dbReference type="EMBL" id="FCQH01000001">
    <property type="protein sequence ID" value="CVK85049.1"/>
    <property type="molecule type" value="Genomic_DNA"/>
</dbReference>
<keyword evidence="3" id="KW-0805">Transcription regulation</keyword>
<dbReference type="PROSITE" id="PS00463">
    <property type="entry name" value="ZN2_CY6_FUNGAL_1"/>
    <property type="match status" value="1"/>
</dbReference>
<evidence type="ECO:0000313" key="10">
    <source>
        <dbReference type="Proteomes" id="UP000184255"/>
    </source>
</evidence>
<dbReference type="AlphaFoldDB" id="A0A1L7SEV5"/>
<dbReference type="InterPro" id="IPR001138">
    <property type="entry name" value="Zn2Cys6_DnaBD"/>
</dbReference>
<feature type="compositionally biased region" description="Pro residues" evidence="7">
    <location>
        <begin position="1"/>
        <end position="10"/>
    </location>
</feature>
<evidence type="ECO:0000256" key="7">
    <source>
        <dbReference type="SAM" id="MobiDB-lite"/>
    </source>
</evidence>
<dbReference type="SUPFAM" id="SSF57701">
    <property type="entry name" value="Zn2/Cys6 DNA-binding domain"/>
    <property type="match status" value="1"/>
</dbReference>
<dbReference type="InterPro" id="IPR036864">
    <property type="entry name" value="Zn2-C6_fun-type_DNA-bd_sf"/>
</dbReference>
<gene>
    <name evidence="9" type="ORF">FMAN_01971</name>
</gene>
<dbReference type="PANTHER" id="PTHR36206:SF16">
    <property type="entry name" value="TRANSCRIPTION FACTOR DOMAIN-CONTAINING PROTEIN-RELATED"/>
    <property type="match status" value="1"/>
</dbReference>
<dbReference type="CDD" id="cd00067">
    <property type="entry name" value="GAL4"/>
    <property type="match status" value="1"/>
</dbReference>
<reference evidence="10" key="1">
    <citation type="journal article" date="2016" name="Genome Biol. Evol.">
        <title>Comparative 'omics' of the Fusarium fujikuroi species complex highlights differences in genetic potential and metabolite synthesis.</title>
        <authorList>
            <person name="Niehaus E.-M."/>
            <person name="Muensterkoetter M."/>
            <person name="Proctor R.H."/>
            <person name="Brown D.W."/>
            <person name="Sharon A."/>
            <person name="Idan Y."/>
            <person name="Oren-Young L."/>
            <person name="Sieber C.M."/>
            <person name="Novak O."/>
            <person name="Pencik A."/>
            <person name="Tarkowska D."/>
            <person name="Hromadova K."/>
            <person name="Freeman S."/>
            <person name="Maymon M."/>
            <person name="Elazar M."/>
            <person name="Youssef S.A."/>
            <person name="El-Shabrawy E.S.M."/>
            <person name="Shalaby A.B.A."/>
            <person name="Houterman P."/>
            <person name="Brock N.L."/>
            <person name="Burkhardt I."/>
            <person name="Tsavkelova E.A."/>
            <person name="Dickschat J.S."/>
            <person name="Galuszka P."/>
            <person name="Gueldener U."/>
            <person name="Tudzynski B."/>
        </authorList>
    </citation>
    <scope>NUCLEOTIDE SEQUENCE [LARGE SCALE GENOMIC DNA]</scope>
    <source>
        <strain evidence="10">MRC7560</strain>
    </source>
</reference>
<dbReference type="Proteomes" id="UP000184255">
    <property type="component" value="Unassembled WGS sequence"/>
</dbReference>
<keyword evidence="2" id="KW-0862">Zinc</keyword>
<accession>A0A1L7SEV5</accession>
<dbReference type="Pfam" id="PF00172">
    <property type="entry name" value="Zn_clus"/>
    <property type="match status" value="1"/>
</dbReference>
<name>A0A1L7SEV5_FUSMA</name>